<dbReference type="EMBL" id="JAOZFE010000003">
    <property type="protein sequence ID" value="MCW0953261.1"/>
    <property type="molecule type" value="Genomic_DNA"/>
</dbReference>
<keyword evidence="3" id="KW-1185">Reference proteome</keyword>
<dbReference type="RefSeq" id="WP_264336075.1">
    <property type="nucleotide sequence ID" value="NZ_JAOZFE010000003.1"/>
</dbReference>
<comment type="caution">
    <text evidence="2">The sequence shown here is derived from an EMBL/GenBank/DDBJ whole genome shotgun (WGS) entry which is preliminary data.</text>
</comment>
<accession>A0ABT3E4C4</accession>
<reference evidence="2 3" key="1">
    <citation type="submission" date="2022-10" db="EMBL/GenBank/DDBJ databases">
        <title>Weissella fermenti sp. nov., isolated from fermented cabbage.</title>
        <authorList>
            <person name="Lee J.K."/>
            <person name="Baek J.H."/>
            <person name="Choi D.G."/>
            <person name="Kim J.M."/>
            <person name="Jeon C.O."/>
        </authorList>
    </citation>
    <scope>NUCLEOTIDE SEQUENCE [LARGE SCALE GENOMIC DNA]</scope>
    <source>
        <strain evidence="2 3">KACC 18534</strain>
    </source>
</reference>
<evidence type="ECO:0000256" key="1">
    <source>
        <dbReference type="SAM" id="MobiDB-lite"/>
    </source>
</evidence>
<dbReference type="Proteomes" id="UP001526225">
    <property type="component" value="Unassembled WGS sequence"/>
</dbReference>
<protein>
    <submittedName>
        <fullName evidence="2">Uncharacterized protein</fullName>
    </submittedName>
</protein>
<proteinExistence type="predicted"/>
<organism evidence="2 3">
    <name type="scientific">Weissella ceti</name>
    <dbReference type="NCBI Taxonomy" id="759620"/>
    <lineage>
        <taxon>Bacteria</taxon>
        <taxon>Bacillati</taxon>
        <taxon>Bacillota</taxon>
        <taxon>Bacilli</taxon>
        <taxon>Lactobacillales</taxon>
        <taxon>Lactobacillaceae</taxon>
        <taxon>Weissella</taxon>
    </lineage>
</organism>
<evidence type="ECO:0000313" key="2">
    <source>
        <dbReference type="EMBL" id="MCW0953261.1"/>
    </source>
</evidence>
<sequence length="110" mass="12676">MELKEIKLNNQTVSAEVSKSRFGVDDRETSISFLEASGRWSIYTNVRKHITKYLPRVTQFVSVEVDETGRVIKFYGYMDDIAGMSATTKREMTEEQRQALSDRAKKNFGK</sequence>
<gene>
    <name evidence="2" type="ORF">OIT44_04120</name>
</gene>
<name>A0ABT3E4C4_9LACO</name>
<evidence type="ECO:0000313" key="3">
    <source>
        <dbReference type="Proteomes" id="UP001526225"/>
    </source>
</evidence>
<feature type="region of interest" description="Disordered" evidence="1">
    <location>
        <begin position="88"/>
        <end position="110"/>
    </location>
</feature>